<proteinExistence type="inferred from homology"/>
<feature type="transmembrane region" description="Helical" evidence="7">
    <location>
        <begin position="244"/>
        <end position="269"/>
    </location>
</feature>
<protein>
    <submittedName>
        <fullName evidence="9">ABC transporter permease</fullName>
    </submittedName>
</protein>
<evidence type="ECO:0000259" key="8">
    <source>
        <dbReference type="Pfam" id="PF02687"/>
    </source>
</evidence>
<feature type="transmembrane region" description="Helical" evidence="7">
    <location>
        <begin position="339"/>
        <end position="360"/>
    </location>
</feature>
<dbReference type="InterPro" id="IPR003838">
    <property type="entry name" value="ABC3_permease_C"/>
</dbReference>
<keyword evidence="4 7" id="KW-1133">Transmembrane helix</keyword>
<feature type="domain" description="ABC3 transporter permease C-terminal" evidence="8">
    <location>
        <begin position="658"/>
        <end position="771"/>
    </location>
</feature>
<feature type="transmembrane region" description="Helical" evidence="7">
    <location>
        <begin position="746"/>
        <end position="769"/>
    </location>
</feature>
<dbReference type="AlphaFoldDB" id="A0A931G3X5"/>
<accession>A0A931G3X5</accession>
<dbReference type="Pfam" id="PF02687">
    <property type="entry name" value="FtsX"/>
    <property type="match status" value="2"/>
</dbReference>
<name>A0A931G3X5_9ACTN</name>
<evidence type="ECO:0000256" key="5">
    <source>
        <dbReference type="ARBA" id="ARBA00023136"/>
    </source>
</evidence>
<comment type="caution">
    <text evidence="9">The sequence shown here is derived from an EMBL/GenBank/DDBJ whole genome shotgun (WGS) entry which is preliminary data.</text>
</comment>
<dbReference type="GO" id="GO:0005886">
    <property type="term" value="C:plasma membrane"/>
    <property type="evidence" value="ECO:0007669"/>
    <property type="project" value="UniProtKB-SubCell"/>
</dbReference>
<dbReference type="InterPro" id="IPR050250">
    <property type="entry name" value="Macrolide_Exporter_MacB"/>
</dbReference>
<dbReference type="PANTHER" id="PTHR30572">
    <property type="entry name" value="MEMBRANE COMPONENT OF TRANSPORTER-RELATED"/>
    <property type="match status" value="1"/>
</dbReference>
<evidence type="ECO:0000313" key="9">
    <source>
        <dbReference type="EMBL" id="MBG0567391.1"/>
    </source>
</evidence>
<feature type="transmembrane region" description="Helical" evidence="7">
    <location>
        <begin position="466"/>
        <end position="488"/>
    </location>
</feature>
<keyword evidence="2" id="KW-1003">Cell membrane</keyword>
<evidence type="ECO:0000256" key="1">
    <source>
        <dbReference type="ARBA" id="ARBA00004651"/>
    </source>
</evidence>
<dbReference type="EMBL" id="JADQTO010000027">
    <property type="protein sequence ID" value="MBG0567391.1"/>
    <property type="molecule type" value="Genomic_DNA"/>
</dbReference>
<keyword evidence="5 7" id="KW-0472">Membrane</keyword>
<feature type="domain" description="ABC3 transporter permease C-terminal" evidence="8">
    <location>
        <begin position="247"/>
        <end position="368"/>
    </location>
</feature>
<dbReference type="GO" id="GO:0022857">
    <property type="term" value="F:transmembrane transporter activity"/>
    <property type="evidence" value="ECO:0007669"/>
    <property type="project" value="TreeGrafter"/>
</dbReference>
<feature type="transmembrane region" description="Helical" evidence="7">
    <location>
        <begin position="387"/>
        <end position="407"/>
    </location>
</feature>
<comment type="similarity">
    <text evidence="6">Belongs to the ABC-4 integral membrane protein family.</text>
</comment>
<evidence type="ECO:0000256" key="4">
    <source>
        <dbReference type="ARBA" id="ARBA00022989"/>
    </source>
</evidence>
<evidence type="ECO:0000256" key="7">
    <source>
        <dbReference type="SAM" id="Phobius"/>
    </source>
</evidence>
<feature type="transmembrane region" description="Helical" evidence="7">
    <location>
        <begin position="298"/>
        <end position="319"/>
    </location>
</feature>
<evidence type="ECO:0000256" key="2">
    <source>
        <dbReference type="ARBA" id="ARBA00022475"/>
    </source>
</evidence>
<dbReference type="PANTHER" id="PTHR30572:SF4">
    <property type="entry name" value="ABC TRANSPORTER PERMEASE YTRF"/>
    <property type="match status" value="1"/>
</dbReference>
<keyword evidence="10" id="KW-1185">Reference proteome</keyword>
<feature type="transmembrane region" description="Helical" evidence="7">
    <location>
        <begin position="653"/>
        <end position="677"/>
    </location>
</feature>
<evidence type="ECO:0000256" key="6">
    <source>
        <dbReference type="ARBA" id="ARBA00038076"/>
    </source>
</evidence>
<dbReference type="Proteomes" id="UP000598146">
    <property type="component" value="Unassembled WGS sequence"/>
</dbReference>
<organism evidence="9 10">
    <name type="scientific">Actinoplanes aureus</name>
    <dbReference type="NCBI Taxonomy" id="2792083"/>
    <lineage>
        <taxon>Bacteria</taxon>
        <taxon>Bacillati</taxon>
        <taxon>Actinomycetota</taxon>
        <taxon>Actinomycetes</taxon>
        <taxon>Micromonosporales</taxon>
        <taxon>Micromonosporaceae</taxon>
        <taxon>Actinoplanes</taxon>
    </lineage>
</organism>
<evidence type="ECO:0000313" key="10">
    <source>
        <dbReference type="Proteomes" id="UP000598146"/>
    </source>
</evidence>
<reference evidence="9" key="1">
    <citation type="submission" date="2020-11" db="EMBL/GenBank/DDBJ databases">
        <title>Isolation and identification of active actinomycetes.</title>
        <authorList>
            <person name="Sun X."/>
        </authorList>
    </citation>
    <scope>NUCLEOTIDE SEQUENCE</scope>
    <source>
        <strain evidence="9">NEAU-A11</strain>
    </source>
</reference>
<sequence>MSAAWAMVRHRFASFAGTFVAVVLGVAVLAGSASLYLSSQPQAPARYDAAPILIQPAMAGTNDYGEEERPAWPASEATGLANRLATLPGVAAAVPDPVFYVQRLSGGKATGDPEAARADGHAWSSARLGGYRLTAGRAPESRDEVALSGADPGTRIEVLTASGPETWTVSGTVDGPGFYLADSEALRRAPGVPVIGLTVSGDEARVADAARALIGPAGTVRTGAERDLLEANHVTRIRWIGAQLLIALVTLSAFATVFVVSSTCALSAAQRRRELGLLRAVGATPGQVRRQMYAETTLIALLGGLVGAPLGAAAAPLLAGPMVDTGLEPAGFTVTWQPAAVFGAALLGVLVALCGVAVAARRASRVPPLDALREAAVDPRAMTRSRWVLGVLGAVAGAGLLAAMPSLPVSAQSSAGLGAAMLLITAATLLSPVLIVPLVRVVAWPVRHTATGQLVREGTLTGVRRVAATAAPVLATVGITVLLTGTIATIEEAAGIDAAAEFSTGSLLVPDGTPGLSAAAVAAQPGESRLETRVLITHQDGITGFEAAGVAGSGSGAVLRDDTATELGARAGSTLTVRWADGTTSETRVRAVDPDAQATVVFPAELVRAHDPQALTAMVLLDGEPTAAPGARAMPVGDFVREEIGEEGQLVDLFLWALIGLTAGYTGIAVGNTLLMATAARRSEFRALRLAGAGTGQVLRVVSAESLLAVAVGAVLGGTVAGISLLGVRASVESELDHSIALVIPWGAGLAVTAGCVAVAVVAAAVPVLRRR</sequence>
<dbReference type="RefSeq" id="WP_196419169.1">
    <property type="nucleotide sequence ID" value="NZ_JADQTO010000027.1"/>
</dbReference>
<evidence type="ECO:0000256" key="3">
    <source>
        <dbReference type="ARBA" id="ARBA00022692"/>
    </source>
</evidence>
<feature type="transmembrane region" description="Helical" evidence="7">
    <location>
        <begin position="698"/>
        <end position="726"/>
    </location>
</feature>
<feature type="transmembrane region" description="Helical" evidence="7">
    <location>
        <begin position="12"/>
        <end position="37"/>
    </location>
</feature>
<gene>
    <name evidence="9" type="ORF">I4J89_38690</name>
</gene>
<feature type="transmembrane region" description="Helical" evidence="7">
    <location>
        <begin position="419"/>
        <end position="446"/>
    </location>
</feature>
<comment type="subcellular location">
    <subcellularLocation>
        <location evidence="1">Cell membrane</location>
        <topology evidence="1">Multi-pass membrane protein</topology>
    </subcellularLocation>
</comment>
<keyword evidence="3 7" id="KW-0812">Transmembrane</keyword>